<dbReference type="Proteomes" id="UP000241284">
    <property type="component" value="Unassembled WGS sequence"/>
</dbReference>
<reference evidence="1 2" key="1">
    <citation type="submission" date="2017-04" db="EMBL/GenBank/DDBJ databases">
        <title>Novel microbial lineages endemic to geothermal iron-oxide mats fill important gaps in the evolutionary history of Archaea.</title>
        <authorList>
            <person name="Jay Z.J."/>
            <person name="Beam J.P."/>
            <person name="Dlakic M."/>
            <person name="Rusch D.B."/>
            <person name="Kozubal M.A."/>
            <person name="Inskeep W.P."/>
        </authorList>
    </citation>
    <scope>NUCLEOTIDE SEQUENCE [LARGE SCALE GENOMIC DNA]</scope>
    <source>
        <strain evidence="1">ECH_B_2</strain>
    </source>
</reference>
<name>A0A2R6B840_9ARCH</name>
<organism evidence="1 2">
    <name type="scientific">Candidatus Marsarchaeota G2 archaeon ECH_B_2</name>
    <dbReference type="NCBI Taxonomy" id="1978160"/>
    <lineage>
        <taxon>Archaea</taxon>
        <taxon>Candidatus Marsarchaeota</taxon>
        <taxon>Candidatus Marsarchaeota group 2</taxon>
    </lineage>
</organism>
<evidence type="ECO:0000313" key="2">
    <source>
        <dbReference type="Proteomes" id="UP000241284"/>
    </source>
</evidence>
<sequence>MLELLHRRGIHAKPWEVERALSHLTLAGFLESRRMPRQTQSGYRVRGATRPPPPAQCMNWRLTQSATQIQNPLGTRYPNAQDLLENSLHMGSRGGATSATATCASHSQMKIEQRLAEAGQRIHGYVSELEGQPSTKA</sequence>
<accession>A0A2R6B840</accession>
<dbReference type="AlphaFoldDB" id="A0A2R6B840"/>
<evidence type="ECO:0000313" key="1">
    <source>
        <dbReference type="EMBL" id="PSN94817.1"/>
    </source>
</evidence>
<protein>
    <submittedName>
        <fullName evidence="1">Uncharacterized protein</fullName>
    </submittedName>
</protein>
<proteinExistence type="predicted"/>
<gene>
    <name evidence="1" type="ORF">B9Q06_08065</name>
</gene>
<comment type="caution">
    <text evidence="1">The sequence shown here is derived from an EMBL/GenBank/DDBJ whole genome shotgun (WGS) entry which is preliminary data.</text>
</comment>
<dbReference type="EMBL" id="NEXH01000018">
    <property type="protein sequence ID" value="PSN94817.1"/>
    <property type="molecule type" value="Genomic_DNA"/>
</dbReference>